<evidence type="ECO:0000259" key="13">
    <source>
        <dbReference type="Pfam" id="PF07660"/>
    </source>
</evidence>
<comment type="caution">
    <text evidence="15">The sequence shown here is derived from an EMBL/GenBank/DDBJ whole genome shotgun (WGS) entry which is preliminary data.</text>
</comment>
<dbReference type="SUPFAM" id="SSF56935">
    <property type="entry name" value="Porins"/>
    <property type="match status" value="1"/>
</dbReference>
<dbReference type="GO" id="GO:0006826">
    <property type="term" value="P:iron ion transport"/>
    <property type="evidence" value="ECO:0007669"/>
    <property type="project" value="UniProtKB-KW"/>
</dbReference>
<keyword evidence="2 10" id="KW-0813">Transport</keyword>
<gene>
    <name evidence="15" type="ORF">A4H97_18255</name>
</gene>
<dbReference type="Proteomes" id="UP000192610">
    <property type="component" value="Unassembled WGS sequence"/>
</dbReference>
<dbReference type="InterPro" id="IPR037066">
    <property type="entry name" value="Plug_dom_sf"/>
</dbReference>
<dbReference type="EMBL" id="LVXG01000082">
    <property type="protein sequence ID" value="OQP38915.1"/>
    <property type="molecule type" value="Genomic_DNA"/>
</dbReference>
<dbReference type="InterPro" id="IPR012910">
    <property type="entry name" value="Plug_dom"/>
</dbReference>
<dbReference type="InterPro" id="IPR036942">
    <property type="entry name" value="Beta-barrel_TonB_sf"/>
</dbReference>
<keyword evidence="6" id="KW-0408">Iron</keyword>
<dbReference type="InterPro" id="IPR023997">
    <property type="entry name" value="TonB-dep_OMP_SusC/RagA_CS"/>
</dbReference>
<dbReference type="Gene3D" id="2.60.40.1120">
    <property type="entry name" value="Carboxypeptidase-like, regulatory domain"/>
    <property type="match status" value="1"/>
</dbReference>
<feature type="domain" description="Secretin/TonB short N-terminal" evidence="13">
    <location>
        <begin position="41"/>
        <end position="90"/>
    </location>
</feature>
<keyword evidence="8 10" id="KW-0472">Membrane</keyword>
<keyword evidence="4" id="KW-0410">Iron transport</keyword>
<feature type="domain" description="TonB-dependent receptor-like beta-barrel" evidence="12">
    <location>
        <begin position="536"/>
        <end position="887"/>
    </location>
</feature>
<evidence type="ECO:0000256" key="5">
    <source>
        <dbReference type="ARBA" id="ARBA00022692"/>
    </source>
</evidence>
<evidence type="ECO:0000256" key="8">
    <source>
        <dbReference type="ARBA" id="ARBA00023136"/>
    </source>
</evidence>
<keyword evidence="7 11" id="KW-0798">TonB box</keyword>
<dbReference type="InterPro" id="IPR011662">
    <property type="entry name" value="Secretin/TonB_short_N"/>
</dbReference>
<organism evidence="15 16">
    <name type="scientific">Niastella yeongjuensis</name>
    <dbReference type="NCBI Taxonomy" id="354355"/>
    <lineage>
        <taxon>Bacteria</taxon>
        <taxon>Pseudomonadati</taxon>
        <taxon>Bacteroidota</taxon>
        <taxon>Chitinophagia</taxon>
        <taxon>Chitinophagales</taxon>
        <taxon>Chitinophagaceae</taxon>
        <taxon>Niastella</taxon>
    </lineage>
</organism>
<evidence type="ECO:0000259" key="12">
    <source>
        <dbReference type="Pfam" id="PF00593"/>
    </source>
</evidence>
<dbReference type="PROSITE" id="PS52016">
    <property type="entry name" value="TONB_DEPENDENT_REC_3"/>
    <property type="match status" value="1"/>
</dbReference>
<sequence>MLIFLGTTAVAANTFSQVVSITGKNMPLTAIFESIHKQAGYSFVYEQKLITQATPVTVNFKNATVTDVLNTCLKGQRLQYEIKFNTIIIREGAVATPPAPAKNITADIPPKVIKGKVTDDKGQPLAGVTVNVKGSDKSVTTDGNGEYTINVADDNSVLRFSYVGFTAYELKVGALDVMNIKLVADTKDMNQIVVVGYGTQKKRNITGAVASYNADDIQDRPLARVDQALVGQMAGVQVKQTTGIPGKAFSIQVRGSGSISAGNEPLYVVDGFPLAQASPNGSGSFGTGNPLDNFNPNDIESIQVLKDAASAAIYGSRAANGVVLITTKKGVSGKASINVNAYLGFQEASRKLDMLSGEEWIDRATEMINAQWEASGTGRSASQSTAERKAILGLGPDQVNTNYILDDRWAQPGHPGLYLIDWQKEALRKGLVQSYQLSGSGGNDFVKYYASGNYTHQNGMLIGMDYTNYSARANLEFNASKKLKLGINLAPSYSVTNDPGVEGKSSIWRMLISFTPVQENPAGSANAGNTGQYQWANPDVDPIYRLRNNVGVTKRSRLLSSVFAEYKIIDGLIFKTTANFDNTDNENKTYIPAGSASTLLIRQTNPGSITSGTFAAYKQQTFVNENTLSYYKLINGVHDISAVAGLSYNTDKYDLYSLSSVGGYTSSVVTTLNSALSTTGSTSETKNLLLSYFARLQYGFDNKYLFSASLRRDGSSRFGTNTKWGWFPSASVGWRISQESFMESLTFINDLKLRASWGQSGNYNIGDYSSLPLLATSNYTVNNTVVAGQAPGGIVNPDLSWEKSKTMDVGFDASFIKSRINLSFDYYTKYSSDLLLNAPIPGQTGFTTSLTNAGKVENKGWEIELRTNNLTGAFQWSTTVNVSHNTNKVTELPGGQTQIYIPTKYDIPNSILRVGEPMYSINVVKQIGILTQDDIAGKAALFGSEKPGDPKYLDATPDGVIDANDRVIVGHPTPDYTYGVTNTFHYKMFDLSVLVQGQHGGSIYSLLGRAIGRTGLSSTENELGFYRDRWRSPDQPGNGVTPKAYSTFGSIKNTDWLYSSDYWRIRNITLGCDLGKVMKTKFTRSARVYATLENFFGKDKYKGGLNPEAVNEDLSGSSIFPDAGDYGGLPLPKSFIVGLNLTF</sequence>
<dbReference type="InterPro" id="IPR008969">
    <property type="entry name" value="CarboxyPept-like_regulatory"/>
</dbReference>
<dbReference type="NCBIfam" id="TIGR04057">
    <property type="entry name" value="SusC_RagA_signa"/>
    <property type="match status" value="1"/>
</dbReference>
<dbReference type="GO" id="GO:0009279">
    <property type="term" value="C:cell outer membrane"/>
    <property type="evidence" value="ECO:0007669"/>
    <property type="project" value="UniProtKB-SubCell"/>
</dbReference>
<feature type="domain" description="TonB-dependent receptor plug" evidence="14">
    <location>
        <begin position="201"/>
        <end position="322"/>
    </location>
</feature>
<evidence type="ECO:0000256" key="1">
    <source>
        <dbReference type="ARBA" id="ARBA00004571"/>
    </source>
</evidence>
<dbReference type="Gene3D" id="2.170.130.10">
    <property type="entry name" value="TonB-dependent receptor, plug domain"/>
    <property type="match status" value="1"/>
</dbReference>
<dbReference type="Pfam" id="PF07660">
    <property type="entry name" value="STN"/>
    <property type="match status" value="1"/>
</dbReference>
<dbReference type="Gene3D" id="2.40.170.20">
    <property type="entry name" value="TonB-dependent receptor, beta-barrel domain"/>
    <property type="match status" value="1"/>
</dbReference>
<dbReference type="SUPFAM" id="SSF49464">
    <property type="entry name" value="Carboxypeptidase regulatory domain-like"/>
    <property type="match status" value="1"/>
</dbReference>
<name>A0A1V9DZ20_9BACT</name>
<evidence type="ECO:0000313" key="15">
    <source>
        <dbReference type="EMBL" id="OQP38915.1"/>
    </source>
</evidence>
<keyword evidence="4" id="KW-0406">Ion transport</keyword>
<dbReference type="AlphaFoldDB" id="A0A1V9DZ20"/>
<keyword evidence="9 10" id="KW-0998">Cell outer membrane</keyword>
<evidence type="ECO:0000256" key="6">
    <source>
        <dbReference type="ARBA" id="ARBA00023004"/>
    </source>
</evidence>
<dbReference type="FunFam" id="2.170.130.10:FF:000008">
    <property type="entry name" value="SusC/RagA family TonB-linked outer membrane protein"/>
    <property type="match status" value="1"/>
</dbReference>
<keyword evidence="5 10" id="KW-0812">Transmembrane</keyword>
<evidence type="ECO:0000259" key="14">
    <source>
        <dbReference type="Pfam" id="PF07715"/>
    </source>
</evidence>
<evidence type="ECO:0000256" key="11">
    <source>
        <dbReference type="RuleBase" id="RU003357"/>
    </source>
</evidence>
<dbReference type="Pfam" id="PF00593">
    <property type="entry name" value="TonB_dep_Rec_b-barrel"/>
    <property type="match status" value="1"/>
</dbReference>
<evidence type="ECO:0000256" key="3">
    <source>
        <dbReference type="ARBA" id="ARBA00022452"/>
    </source>
</evidence>
<dbReference type="Pfam" id="PF07715">
    <property type="entry name" value="Plug"/>
    <property type="match status" value="1"/>
</dbReference>
<dbReference type="InterPro" id="IPR000531">
    <property type="entry name" value="Beta-barrel_TonB"/>
</dbReference>
<keyword evidence="3 10" id="KW-1134">Transmembrane beta strand</keyword>
<comment type="subcellular location">
    <subcellularLocation>
        <location evidence="1 10">Cell outer membrane</location>
        <topology evidence="1 10">Multi-pass membrane protein</topology>
    </subcellularLocation>
</comment>
<evidence type="ECO:0000256" key="4">
    <source>
        <dbReference type="ARBA" id="ARBA00022496"/>
    </source>
</evidence>
<dbReference type="STRING" id="354355.SAMN05660816_02752"/>
<dbReference type="InterPro" id="IPR023996">
    <property type="entry name" value="TonB-dep_OMP_SusC/RagA"/>
</dbReference>
<dbReference type="Pfam" id="PF13715">
    <property type="entry name" value="CarbopepD_reg_2"/>
    <property type="match status" value="1"/>
</dbReference>
<protein>
    <submittedName>
        <fullName evidence="15">SusC/RagA family TonB-linked outer membrane protein</fullName>
    </submittedName>
</protein>
<proteinExistence type="inferred from homology"/>
<evidence type="ECO:0000256" key="2">
    <source>
        <dbReference type="ARBA" id="ARBA00022448"/>
    </source>
</evidence>
<evidence type="ECO:0000313" key="16">
    <source>
        <dbReference type="Proteomes" id="UP000192610"/>
    </source>
</evidence>
<accession>A0A1V9DZ20</accession>
<evidence type="ECO:0000256" key="7">
    <source>
        <dbReference type="ARBA" id="ARBA00023077"/>
    </source>
</evidence>
<reference evidence="16" key="1">
    <citation type="submission" date="2016-04" db="EMBL/GenBank/DDBJ databases">
        <authorList>
            <person name="Chen L."/>
            <person name="Zhuang W."/>
            <person name="Wang G."/>
        </authorList>
    </citation>
    <scope>NUCLEOTIDE SEQUENCE [LARGE SCALE GENOMIC DNA]</scope>
    <source>
        <strain evidence="16">17621</strain>
    </source>
</reference>
<dbReference type="InterPro" id="IPR039426">
    <property type="entry name" value="TonB-dep_rcpt-like"/>
</dbReference>
<evidence type="ECO:0000256" key="9">
    <source>
        <dbReference type="ARBA" id="ARBA00023237"/>
    </source>
</evidence>
<dbReference type="NCBIfam" id="TIGR04056">
    <property type="entry name" value="OMP_RagA_SusC"/>
    <property type="match status" value="1"/>
</dbReference>
<comment type="similarity">
    <text evidence="10 11">Belongs to the TonB-dependent receptor family.</text>
</comment>
<keyword evidence="16" id="KW-1185">Reference proteome</keyword>
<evidence type="ECO:0000256" key="10">
    <source>
        <dbReference type="PROSITE-ProRule" id="PRU01360"/>
    </source>
</evidence>